<name>A0AAV2NJQ5_9HYME</name>
<evidence type="ECO:0000256" key="1">
    <source>
        <dbReference type="PROSITE-ProRule" id="PRU00042"/>
    </source>
</evidence>
<keyword evidence="5" id="KW-1185">Reference proteome</keyword>
<dbReference type="Pfam" id="PF00096">
    <property type="entry name" value="zf-C2H2"/>
    <property type="match status" value="1"/>
</dbReference>
<keyword evidence="1" id="KW-0862">Zinc</keyword>
<dbReference type="InterPro" id="IPR036236">
    <property type="entry name" value="Znf_C2H2_sf"/>
</dbReference>
<feature type="domain" description="C2H2-type" evidence="3">
    <location>
        <begin position="47"/>
        <end position="74"/>
    </location>
</feature>
<keyword evidence="1" id="KW-0863">Zinc-finger</keyword>
<organism evidence="4 5">
    <name type="scientific">Lasius platythorax</name>
    <dbReference type="NCBI Taxonomy" id="488582"/>
    <lineage>
        <taxon>Eukaryota</taxon>
        <taxon>Metazoa</taxon>
        <taxon>Ecdysozoa</taxon>
        <taxon>Arthropoda</taxon>
        <taxon>Hexapoda</taxon>
        <taxon>Insecta</taxon>
        <taxon>Pterygota</taxon>
        <taxon>Neoptera</taxon>
        <taxon>Endopterygota</taxon>
        <taxon>Hymenoptera</taxon>
        <taxon>Apocrita</taxon>
        <taxon>Aculeata</taxon>
        <taxon>Formicoidea</taxon>
        <taxon>Formicidae</taxon>
        <taxon>Formicinae</taxon>
        <taxon>Lasius</taxon>
        <taxon>Lasius</taxon>
    </lineage>
</organism>
<reference evidence="4" key="1">
    <citation type="submission" date="2024-04" db="EMBL/GenBank/DDBJ databases">
        <authorList>
            <consortium name="Molecular Ecology Group"/>
        </authorList>
    </citation>
    <scope>NUCLEOTIDE SEQUENCE</scope>
</reference>
<evidence type="ECO:0000313" key="5">
    <source>
        <dbReference type="Proteomes" id="UP001497644"/>
    </source>
</evidence>
<feature type="domain" description="C2H2-type" evidence="3">
    <location>
        <begin position="76"/>
        <end position="104"/>
    </location>
</feature>
<keyword evidence="1" id="KW-0479">Metal-binding</keyword>
<dbReference type="InterPro" id="IPR013087">
    <property type="entry name" value="Znf_C2H2_type"/>
</dbReference>
<gene>
    <name evidence="4" type="ORF">LPLAT_LOCUS6124</name>
</gene>
<protein>
    <recommendedName>
        <fullName evidence="3">C2H2-type domain-containing protein</fullName>
    </recommendedName>
</protein>
<proteinExistence type="predicted"/>
<dbReference type="Proteomes" id="UP001497644">
    <property type="component" value="Chromosome 2"/>
</dbReference>
<dbReference type="SMART" id="SM00355">
    <property type="entry name" value="ZnF_C2H2"/>
    <property type="match status" value="2"/>
</dbReference>
<dbReference type="GO" id="GO:0008270">
    <property type="term" value="F:zinc ion binding"/>
    <property type="evidence" value="ECO:0007669"/>
    <property type="project" value="UniProtKB-KW"/>
</dbReference>
<dbReference type="EMBL" id="OZ034825">
    <property type="protein sequence ID" value="CAL1680033.1"/>
    <property type="molecule type" value="Genomic_DNA"/>
</dbReference>
<dbReference type="AlphaFoldDB" id="A0AAV2NJQ5"/>
<feature type="compositionally biased region" description="Polar residues" evidence="2">
    <location>
        <begin position="1"/>
        <end position="27"/>
    </location>
</feature>
<evidence type="ECO:0000256" key="2">
    <source>
        <dbReference type="SAM" id="MobiDB-lite"/>
    </source>
</evidence>
<evidence type="ECO:0000259" key="3">
    <source>
        <dbReference type="PROSITE" id="PS50157"/>
    </source>
</evidence>
<dbReference type="PROSITE" id="PS50157">
    <property type="entry name" value="ZINC_FINGER_C2H2_2"/>
    <property type="match status" value="2"/>
</dbReference>
<dbReference type="Gene3D" id="3.30.160.60">
    <property type="entry name" value="Classic Zinc Finger"/>
    <property type="match status" value="1"/>
</dbReference>
<evidence type="ECO:0000313" key="4">
    <source>
        <dbReference type="EMBL" id="CAL1680033.1"/>
    </source>
</evidence>
<feature type="region of interest" description="Disordered" evidence="2">
    <location>
        <begin position="1"/>
        <end position="48"/>
    </location>
</feature>
<sequence>MLSDPMSLTSNASHHQAPCQGQSSLQPNYRRRRKYSSRNSDNSNTRYACPKCQRSYRHVHHMLRHYRFECDSPPRFQCPYCGMKSKQSNNVYKHIRVKHPGSNLEIVRLQYEQE</sequence>
<accession>A0AAV2NJQ5</accession>
<dbReference type="SUPFAM" id="SSF57667">
    <property type="entry name" value="beta-beta-alpha zinc fingers"/>
    <property type="match status" value="1"/>
</dbReference>